<keyword evidence="12" id="KW-0521">NADP</keyword>
<comment type="caution">
    <text evidence="21">The sequence shown here is derived from an EMBL/GenBank/DDBJ whole genome shotgun (WGS) entry which is preliminary data.</text>
</comment>
<feature type="compositionally biased region" description="Basic and acidic residues" evidence="19">
    <location>
        <begin position="32"/>
        <end position="54"/>
    </location>
</feature>
<dbReference type="PANTHER" id="PTHR45846">
    <property type="entry name" value="TRNA-DIHYDROURIDINE(47) SYNTHASE [NAD(P)(+)]-LIKE"/>
    <property type="match status" value="1"/>
</dbReference>
<proteinExistence type="inferred from homology"/>
<keyword evidence="8" id="KW-0479">Metal-binding</keyword>
<keyword evidence="11" id="KW-0862">Zinc</keyword>
<keyword evidence="7" id="KW-0819">tRNA processing</keyword>
<dbReference type="InterPro" id="IPR013785">
    <property type="entry name" value="Aldolase_TIM"/>
</dbReference>
<feature type="compositionally biased region" description="Basic and acidic residues" evidence="19">
    <location>
        <begin position="85"/>
        <end position="105"/>
    </location>
</feature>
<dbReference type="Proteomes" id="UP001431209">
    <property type="component" value="Unassembled WGS sequence"/>
</dbReference>
<evidence type="ECO:0000256" key="12">
    <source>
        <dbReference type="ARBA" id="ARBA00022857"/>
    </source>
</evidence>
<keyword evidence="9" id="KW-0677">Repeat</keyword>
<comment type="catalytic activity">
    <reaction evidence="18">
        <text>5,6-dihydrouridine(47) in tRNA + NADP(+) = uridine(47) in tRNA + NADPH + H(+)</text>
        <dbReference type="Rhea" id="RHEA:53360"/>
        <dbReference type="Rhea" id="RHEA-COMP:13539"/>
        <dbReference type="Rhea" id="RHEA-COMP:13540"/>
        <dbReference type="ChEBI" id="CHEBI:15378"/>
        <dbReference type="ChEBI" id="CHEBI:57783"/>
        <dbReference type="ChEBI" id="CHEBI:58349"/>
        <dbReference type="ChEBI" id="CHEBI:65315"/>
        <dbReference type="ChEBI" id="CHEBI:74443"/>
        <dbReference type="EC" id="1.3.1.89"/>
    </reaction>
    <physiologicalReaction direction="right-to-left" evidence="18">
        <dbReference type="Rhea" id="RHEA:53362"/>
    </physiologicalReaction>
</comment>
<evidence type="ECO:0000256" key="13">
    <source>
        <dbReference type="ARBA" id="ARBA00023002"/>
    </source>
</evidence>
<dbReference type="GO" id="GO:0008270">
    <property type="term" value="F:zinc ion binding"/>
    <property type="evidence" value="ECO:0007669"/>
    <property type="project" value="UniProtKB-KW"/>
</dbReference>
<dbReference type="PANTHER" id="PTHR45846:SF1">
    <property type="entry name" value="TRNA-DIHYDROURIDINE(47) SYNTHASE [NAD(P)(+)]-LIKE"/>
    <property type="match status" value="1"/>
</dbReference>
<evidence type="ECO:0000256" key="17">
    <source>
        <dbReference type="ARBA" id="ARBA00049447"/>
    </source>
</evidence>
<protein>
    <recommendedName>
        <fullName evidence="3">tRNA-dihydrouridine(47) synthase [NAD(P)(+)]</fullName>
        <ecNumber evidence="3">1.3.1.89</ecNumber>
    </recommendedName>
</protein>
<keyword evidence="14" id="KW-0520">NAD</keyword>
<accession>A0AAW2ZR85</accession>
<feature type="region of interest" description="Disordered" evidence="19">
    <location>
        <begin position="1"/>
        <end position="105"/>
    </location>
</feature>
<comment type="similarity">
    <text evidence="2">Belongs to the Dus family. Dus3 subfamily.</text>
</comment>
<comment type="catalytic activity">
    <reaction evidence="16">
        <text>a 5,6-dihydrouridine in mRNA + NAD(+) = a uridine in mRNA + NADH + H(+)</text>
        <dbReference type="Rhea" id="RHEA:69851"/>
        <dbReference type="Rhea" id="RHEA-COMP:14658"/>
        <dbReference type="Rhea" id="RHEA-COMP:17789"/>
        <dbReference type="ChEBI" id="CHEBI:15378"/>
        <dbReference type="ChEBI" id="CHEBI:57540"/>
        <dbReference type="ChEBI" id="CHEBI:57945"/>
        <dbReference type="ChEBI" id="CHEBI:65315"/>
        <dbReference type="ChEBI" id="CHEBI:74443"/>
    </reaction>
    <physiologicalReaction direction="right-to-left" evidence="16">
        <dbReference type="Rhea" id="RHEA:69853"/>
    </physiologicalReaction>
</comment>
<keyword evidence="10" id="KW-0863">Zinc-finger</keyword>
<dbReference type="Gene3D" id="3.20.20.70">
    <property type="entry name" value="Aldolase class I"/>
    <property type="match status" value="1"/>
</dbReference>
<evidence type="ECO:0000256" key="19">
    <source>
        <dbReference type="SAM" id="MobiDB-lite"/>
    </source>
</evidence>
<evidence type="ECO:0000256" key="1">
    <source>
        <dbReference type="ARBA" id="ARBA00001917"/>
    </source>
</evidence>
<dbReference type="GO" id="GO:0003723">
    <property type="term" value="F:RNA binding"/>
    <property type="evidence" value="ECO:0007669"/>
    <property type="project" value="TreeGrafter"/>
</dbReference>
<dbReference type="GO" id="GO:0006397">
    <property type="term" value="P:mRNA processing"/>
    <property type="evidence" value="ECO:0007669"/>
    <property type="project" value="UniProtKB-KW"/>
</dbReference>
<evidence type="ECO:0000259" key="20">
    <source>
        <dbReference type="Pfam" id="PF01207"/>
    </source>
</evidence>
<feature type="compositionally biased region" description="Low complexity" evidence="19">
    <location>
        <begin position="161"/>
        <end position="172"/>
    </location>
</feature>
<evidence type="ECO:0000256" key="14">
    <source>
        <dbReference type="ARBA" id="ARBA00023027"/>
    </source>
</evidence>
<dbReference type="Pfam" id="PF01207">
    <property type="entry name" value="Dus"/>
    <property type="match status" value="1"/>
</dbReference>
<dbReference type="InterPro" id="IPR018517">
    <property type="entry name" value="tRNA_hU_synthase_CS"/>
</dbReference>
<dbReference type="CDD" id="cd02801">
    <property type="entry name" value="DUS_like_FMN"/>
    <property type="match status" value="1"/>
</dbReference>
<keyword evidence="13" id="KW-0560">Oxidoreductase</keyword>
<evidence type="ECO:0000256" key="11">
    <source>
        <dbReference type="ARBA" id="ARBA00022833"/>
    </source>
</evidence>
<name>A0AAW2ZR85_9EUKA</name>
<keyword evidence="4" id="KW-0285">Flavoprotein</keyword>
<evidence type="ECO:0000256" key="8">
    <source>
        <dbReference type="ARBA" id="ARBA00022723"/>
    </source>
</evidence>
<evidence type="ECO:0000256" key="7">
    <source>
        <dbReference type="ARBA" id="ARBA00022694"/>
    </source>
</evidence>
<comment type="catalytic activity">
    <reaction evidence="17">
        <text>a 5,6-dihydrouridine in mRNA + NADP(+) = a uridine in mRNA + NADPH + H(+)</text>
        <dbReference type="Rhea" id="RHEA:69855"/>
        <dbReference type="Rhea" id="RHEA-COMP:14658"/>
        <dbReference type="Rhea" id="RHEA-COMP:17789"/>
        <dbReference type="ChEBI" id="CHEBI:15378"/>
        <dbReference type="ChEBI" id="CHEBI:57783"/>
        <dbReference type="ChEBI" id="CHEBI:58349"/>
        <dbReference type="ChEBI" id="CHEBI:65315"/>
        <dbReference type="ChEBI" id="CHEBI:74443"/>
    </reaction>
    <physiologicalReaction direction="right-to-left" evidence="17">
        <dbReference type="Rhea" id="RHEA:69857"/>
    </physiologicalReaction>
</comment>
<evidence type="ECO:0000256" key="15">
    <source>
        <dbReference type="ARBA" id="ARBA00048266"/>
    </source>
</evidence>
<feature type="region of interest" description="Disordered" evidence="19">
    <location>
        <begin position="153"/>
        <end position="172"/>
    </location>
</feature>
<dbReference type="EC" id="1.3.1.89" evidence="3"/>
<evidence type="ECO:0000256" key="10">
    <source>
        <dbReference type="ARBA" id="ARBA00022771"/>
    </source>
</evidence>
<dbReference type="AlphaFoldDB" id="A0AAW2ZR85"/>
<keyword evidence="5" id="KW-0288">FMN</keyword>
<evidence type="ECO:0000256" key="4">
    <source>
        <dbReference type="ARBA" id="ARBA00022630"/>
    </source>
</evidence>
<dbReference type="InterPro" id="IPR035587">
    <property type="entry name" value="DUS-like_FMN-bd"/>
</dbReference>
<sequence length="558" mass="63471">MEEHKQDNNGGVTPIAKGVAYIKPEYLVSSKSKTEELDNVDDAKEEKGANKRVAEGNSEEPPKKKARGQNKDRYQKNKTSNLKNTDGEKIDLGHQKDEKNKISHDVLKQLRGKKYDFKKAEEVLKHVAQHIEKTSGDAKSKQNEANQLEKLKQRLAQASKQSSGEQQVEQPSEVVQKIENSYVETKYKPKEVKRIDFSGKLYMAPLTTVGNLPFRRLCKGLGVDVTCGEMAVASNLIKGQVGELSLLRRHASEDLFGVQIAGAHQDIMIKLAQLIDEQFPDIDFVDINCGCPVDLICSKGMGSGLMERRNKMQSIVRGMKEILRIPLTLKMRTGIKQDNLFAHKLFPEIQSWGINALTLHGRTKQQRYTKEADWEYIEKCSKLVRQSTADQDGYKKIYTLGNGDIYNYTDYQKNIPGVDAIMIGRGALIKPWIFTEIKQERHWDISASERMDLLKDFCKFGMDHYGSDEYGIQTTRRYLLEWISFTHRYVPVGLLERVPMAINERPQRFMGRNDLETLMASGDVRDWITLSEMAGLGPVVSDFQFVPKHKSNSYEAEG</sequence>
<dbReference type="FunFam" id="3.20.20.70:FF:000067">
    <property type="entry name" value="tRNA-dihydrouridine(47) synthase [NAD(P)(+)]"/>
    <property type="match status" value="1"/>
</dbReference>
<evidence type="ECO:0000256" key="9">
    <source>
        <dbReference type="ARBA" id="ARBA00022737"/>
    </source>
</evidence>
<organism evidence="21 22">
    <name type="scientific">Acrasis kona</name>
    <dbReference type="NCBI Taxonomy" id="1008807"/>
    <lineage>
        <taxon>Eukaryota</taxon>
        <taxon>Discoba</taxon>
        <taxon>Heterolobosea</taxon>
        <taxon>Tetramitia</taxon>
        <taxon>Eutetramitia</taxon>
        <taxon>Acrasidae</taxon>
        <taxon>Acrasis</taxon>
    </lineage>
</organism>
<evidence type="ECO:0000256" key="2">
    <source>
        <dbReference type="ARBA" id="ARBA00005451"/>
    </source>
</evidence>
<comment type="cofactor">
    <cofactor evidence="1">
        <name>FMN</name>
        <dbReference type="ChEBI" id="CHEBI:58210"/>
    </cofactor>
</comment>
<feature type="domain" description="DUS-like FMN-binding" evidence="20">
    <location>
        <begin position="203"/>
        <end position="464"/>
    </location>
</feature>
<dbReference type="EMBL" id="JAOPGA020001834">
    <property type="protein sequence ID" value="KAL0491637.1"/>
    <property type="molecule type" value="Genomic_DNA"/>
</dbReference>
<dbReference type="GO" id="GO:0050660">
    <property type="term" value="F:flavin adenine dinucleotide binding"/>
    <property type="evidence" value="ECO:0007669"/>
    <property type="project" value="InterPro"/>
</dbReference>
<evidence type="ECO:0000256" key="5">
    <source>
        <dbReference type="ARBA" id="ARBA00022643"/>
    </source>
</evidence>
<evidence type="ECO:0000313" key="21">
    <source>
        <dbReference type="EMBL" id="KAL0491637.1"/>
    </source>
</evidence>
<dbReference type="GO" id="GO:0102265">
    <property type="term" value="F:tRNA-dihydrouridine47 synthase activity"/>
    <property type="evidence" value="ECO:0007669"/>
    <property type="project" value="UniProtKB-EC"/>
</dbReference>
<reference evidence="21 22" key="1">
    <citation type="submission" date="2024-03" db="EMBL/GenBank/DDBJ databases">
        <title>The Acrasis kona genome and developmental transcriptomes reveal deep origins of eukaryotic multicellular pathways.</title>
        <authorList>
            <person name="Sheikh S."/>
            <person name="Fu C.-J."/>
            <person name="Brown M.W."/>
            <person name="Baldauf S.L."/>
        </authorList>
    </citation>
    <scope>NUCLEOTIDE SEQUENCE [LARGE SCALE GENOMIC DNA]</scope>
    <source>
        <strain evidence="21 22">ATCC MYA-3509</strain>
    </source>
</reference>
<keyword evidence="22" id="KW-1185">Reference proteome</keyword>
<evidence type="ECO:0000313" key="22">
    <source>
        <dbReference type="Proteomes" id="UP001431209"/>
    </source>
</evidence>
<keyword evidence="6" id="KW-0507">mRNA processing</keyword>
<evidence type="ECO:0000256" key="3">
    <source>
        <dbReference type="ARBA" id="ARBA00012376"/>
    </source>
</evidence>
<dbReference type="SUPFAM" id="SSF51395">
    <property type="entry name" value="FMN-linked oxidoreductases"/>
    <property type="match status" value="1"/>
</dbReference>
<evidence type="ECO:0000256" key="18">
    <source>
        <dbReference type="ARBA" id="ARBA00049513"/>
    </source>
</evidence>
<comment type="catalytic activity">
    <reaction evidence="15">
        <text>5,6-dihydrouridine(47) in tRNA + NAD(+) = uridine(47) in tRNA + NADH + H(+)</text>
        <dbReference type="Rhea" id="RHEA:53364"/>
        <dbReference type="Rhea" id="RHEA-COMP:13539"/>
        <dbReference type="Rhea" id="RHEA-COMP:13540"/>
        <dbReference type="ChEBI" id="CHEBI:15378"/>
        <dbReference type="ChEBI" id="CHEBI:57540"/>
        <dbReference type="ChEBI" id="CHEBI:57945"/>
        <dbReference type="ChEBI" id="CHEBI:65315"/>
        <dbReference type="ChEBI" id="CHEBI:74443"/>
        <dbReference type="EC" id="1.3.1.89"/>
    </reaction>
    <physiologicalReaction direction="right-to-left" evidence="15">
        <dbReference type="Rhea" id="RHEA:53366"/>
    </physiologicalReaction>
</comment>
<evidence type="ECO:0000256" key="6">
    <source>
        <dbReference type="ARBA" id="ARBA00022664"/>
    </source>
</evidence>
<evidence type="ECO:0000256" key="16">
    <source>
        <dbReference type="ARBA" id="ARBA00048342"/>
    </source>
</evidence>
<dbReference type="PROSITE" id="PS01136">
    <property type="entry name" value="UPF0034"/>
    <property type="match status" value="1"/>
</dbReference>
<gene>
    <name evidence="21" type="ORF">AKO1_000295</name>
</gene>